<dbReference type="AlphaFoldDB" id="A0AAD7A6B2"/>
<evidence type="ECO:0000313" key="2">
    <source>
        <dbReference type="Proteomes" id="UP001218218"/>
    </source>
</evidence>
<dbReference type="Proteomes" id="UP001218218">
    <property type="component" value="Unassembled WGS sequence"/>
</dbReference>
<dbReference type="EMBL" id="JARIHO010000015">
    <property type="protein sequence ID" value="KAJ7349867.1"/>
    <property type="molecule type" value="Genomic_DNA"/>
</dbReference>
<protein>
    <submittedName>
        <fullName evidence="1">Uncharacterized protein</fullName>
    </submittedName>
</protein>
<comment type="caution">
    <text evidence="1">The sequence shown here is derived from an EMBL/GenBank/DDBJ whole genome shotgun (WGS) entry which is preliminary data.</text>
</comment>
<keyword evidence="2" id="KW-1185">Reference proteome</keyword>
<sequence>MLLVLILTGSLALRRNTTPLRLRVCPRAVLVPCAGSGCARGCLARHPCVCRKRVARLVIPLVITSARENAVYKRRVAEDCQWFRRVCVSWVRCRAAWGHGVLGTVCVVRRRVPAISLAWWRMMRRATYCGLLTVPPCLRQLGTLSSGAGYAGPSAVSNYGGSSASQLNYCASSTNYPSAPPAHPCTSSSSPSNA</sequence>
<accession>A0AAD7A6B2</accession>
<evidence type="ECO:0000313" key="1">
    <source>
        <dbReference type="EMBL" id="KAJ7349867.1"/>
    </source>
</evidence>
<reference evidence="1" key="1">
    <citation type="submission" date="2023-03" db="EMBL/GenBank/DDBJ databases">
        <title>Massive genome expansion in bonnet fungi (Mycena s.s.) driven by repeated elements and novel gene families across ecological guilds.</title>
        <authorList>
            <consortium name="Lawrence Berkeley National Laboratory"/>
            <person name="Harder C.B."/>
            <person name="Miyauchi S."/>
            <person name="Viragh M."/>
            <person name="Kuo A."/>
            <person name="Thoen E."/>
            <person name="Andreopoulos B."/>
            <person name="Lu D."/>
            <person name="Skrede I."/>
            <person name="Drula E."/>
            <person name="Henrissat B."/>
            <person name="Morin E."/>
            <person name="Kohler A."/>
            <person name="Barry K."/>
            <person name="LaButti K."/>
            <person name="Morin E."/>
            <person name="Salamov A."/>
            <person name="Lipzen A."/>
            <person name="Mereny Z."/>
            <person name="Hegedus B."/>
            <person name="Baldrian P."/>
            <person name="Stursova M."/>
            <person name="Weitz H."/>
            <person name="Taylor A."/>
            <person name="Grigoriev I.V."/>
            <person name="Nagy L.G."/>
            <person name="Martin F."/>
            <person name="Kauserud H."/>
        </authorList>
    </citation>
    <scope>NUCLEOTIDE SEQUENCE</scope>
    <source>
        <strain evidence="1">CBHHK002</strain>
    </source>
</reference>
<proteinExistence type="predicted"/>
<name>A0AAD7A6B2_9AGAR</name>
<organism evidence="1 2">
    <name type="scientific">Mycena albidolilacea</name>
    <dbReference type="NCBI Taxonomy" id="1033008"/>
    <lineage>
        <taxon>Eukaryota</taxon>
        <taxon>Fungi</taxon>
        <taxon>Dikarya</taxon>
        <taxon>Basidiomycota</taxon>
        <taxon>Agaricomycotina</taxon>
        <taxon>Agaricomycetes</taxon>
        <taxon>Agaricomycetidae</taxon>
        <taxon>Agaricales</taxon>
        <taxon>Marasmiineae</taxon>
        <taxon>Mycenaceae</taxon>
        <taxon>Mycena</taxon>
    </lineage>
</organism>
<gene>
    <name evidence="1" type="ORF">DFH08DRAFT_125779</name>
</gene>